<accession>A0ABM8E883</accession>
<reference evidence="2 3" key="1">
    <citation type="journal article" date="2023" name="Int. J. Syst. Evol. Microbiol.">
        <title>Methylocystis iwaonis sp. nov., a type II methane-oxidizing bacterium from surface soil of a rice paddy field in Japan, and emended description of the genus Methylocystis (ex Whittenbury et al. 1970) Bowman et al. 1993.</title>
        <authorList>
            <person name="Kaise H."/>
            <person name="Sawadogo J.B."/>
            <person name="Alam M.S."/>
            <person name="Ueno C."/>
            <person name="Dianou D."/>
            <person name="Shinjo R."/>
            <person name="Asakawa S."/>
        </authorList>
    </citation>
    <scope>NUCLEOTIDE SEQUENCE [LARGE SCALE GENOMIC DNA]</scope>
    <source>
        <strain evidence="2 3">SS37A-Re</strain>
    </source>
</reference>
<feature type="domain" description="SpoVT-AbrB" evidence="1">
    <location>
        <begin position="9"/>
        <end position="52"/>
    </location>
</feature>
<dbReference type="InterPro" id="IPR037914">
    <property type="entry name" value="SpoVT-AbrB_sf"/>
</dbReference>
<dbReference type="Gene3D" id="2.10.260.10">
    <property type="match status" value="1"/>
</dbReference>
<dbReference type="Proteomes" id="UP001317629">
    <property type="component" value="Chromosome"/>
</dbReference>
<dbReference type="SUPFAM" id="SSF89447">
    <property type="entry name" value="AbrB/MazE/MraZ-like"/>
    <property type="match status" value="1"/>
</dbReference>
<name>A0ABM8E883_9HYPH</name>
<dbReference type="RefSeq" id="WP_202072821.1">
    <property type="nucleotide sequence ID" value="NZ_AP027142.1"/>
</dbReference>
<keyword evidence="3" id="KW-1185">Reference proteome</keyword>
<evidence type="ECO:0000313" key="3">
    <source>
        <dbReference type="Proteomes" id="UP001317629"/>
    </source>
</evidence>
<dbReference type="NCBIfam" id="TIGR01439">
    <property type="entry name" value="lp_hng_hel_AbrB"/>
    <property type="match status" value="1"/>
</dbReference>
<dbReference type="SMART" id="SM00966">
    <property type="entry name" value="SpoVT_AbrB"/>
    <property type="match status" value="1"/>
</dbReference>
<organism evidence="2 3">
    <name type="scientific">Methylocystis iwaonis</name>
    <dbReference type="NCBI Taxonomy" id="2885079"/>
    <lineage>
        <taxon>Bacteria</taxon>
        <taxon>Pseudomonadati</taxon>
        <taxon>Pseudomonadota</taxon>
        <taxon>Alphaproteobacteria</taxon>
        <taxon>Hyphomicrobiales</taxon>
        <taxon>Methylocystaceae</taxon>
        <taxon>Methylocystis</taxon>
    </lineage>
</organism>
<dbReference type="EMBL" id="AP027142">
    <property type="protein sequence ID" value="BDV34186.1"/>
    <property type="molecule type" value="Genomic_DNA"/>
</dbReference>
<proteinExistence type="predicted"/>
<evidence type="ECO:0000259" key="1">
    <source>
        <dbReference type="SMART" id="SM00966"/>
    </source>
</evidence>
<evidence type="ECO:0000313" key="2">
    <source>
        <dbReference type="EMBL" id="BDV34186.1"/>
    </source>
</evidence>
<dbReference type="InterPro" id="IPR007159">
    <property type="entry name" value="SpoVT-AbrB_dom"/>
</dbReference>
<gene>
    <name evidence="2" type="ORF">SS37A_17150</name>
</gene>
<protein>
    <recommendedName>
        <fullName evidence="1">SpoVT-AbrB domain-containing protein</fullName>
    </recommendedName>
</protein>
<sequence length="91" mass="9964">MGSAEKRTVRLSTKGQVVLPKSIRKSRNWDAGAALTVEETPEGVLLKEAPLFAPTRVEDVFGMLEYAGPAKTIEEMDAAVLAEAKRRHARD</sequence>